<proteinExistence type="predicted"/>
<evidence type="ECO:0000256" key="1">
    <source>
        <dbReference type="SAM" id="Phobius"/>
    </source>
</evidence>
<dbReference type="eggNOG" id="ENOG5031HR9">
    <property type="taxonomic scope" value="Bacteria"/>
</dbReference>
<gene>
    <name evidence="2" type="ordered locus">ECA0818</name>
</gene>
<feature type="transmembrane region" description="Helical" evidence="1">
    <location>
        <begin position="95"/>
        <end position="116"/>
    </location>
</feature>
<keyword evidence="1" id="KW-0812">Transmembrane</keyword>
<dbReference type="EMBL" id="BX950851">
    <property type="protein sequence ID" value="CAG73731.1"/>
    <property type="molecule type" value="Genomic_DNA"/>
</dbReference>
<protein>
    <submittedName>
        <fullName evidence="2">Membrane protein</fullName>
    </submittedName>
</protein>
<dbReference type="KEGG" id="eca:ECA0818"/>
<sequence>MTSERKCRHHPAQFTLSYSLIRSRNVSHLLVYAIIYVIFIAVVGLFAFQAWLPSSAPRGLRDRAGILVGVLRCVTLFLVVSALQILFPNSLLDKFVWLVAAALLVIAVIGGGMSWSSLPWLDETKGKIRTLALGAQSAVYLALLGIIVI</sequence>
<dbReference type="Proteomes" id="UP000007966">
    <property type="component" value="Chromosome"/>
</dbReference>
<organism evidence="2 3">
    <name type="scientific">Pectobacterium atrosepticum (strain SCRI 1043 / ATCC BAA-672)</name>
    <name type="common">Erwinia carotovora subsp. atroseptica</name>
    <dbReference type="NCBI Taxonomy" id="218491"/>
    <lineage>
        <taxon>Bacteria</taxon>
        <taxon>Pseudomonadati</taxon>
        <taxon>Pseudomonadota</taxon>
        <taxon>Gammaproteobacteria</taxon>
        <taxon>Enterobacterales</taxon>
        <taxon>Pectobacteriaceae</taxon>
        <taxon>Pectobacterium</taxon>
    </lineage>
</organism>
<reference evidence="2" key="1">
    <citation type="submission" date="2004-02" db="EMBL/GenBank/DDBJ databases">
        <title>The genome sequence of the enterobacterial phytopathogen Erwinia carotovora subsp. atroseptica SCRI1043 and functional genomic identification of novel virulence factors.</title>
        <authorList>
            <person name="Bell K.S."/>
            <person name="Sebaihia M."/>
            <person name="Pritchard L."/>
            <person name="Holden M."/>
            <person name="Hyman L.J."/>
            <person name="Holeva M.C."/>
            <person name="Thomson N.R."/>
            <person name="Bentley S.D."/>
            <person name="Churcher C."/>
            <person name="Mungall K."/>
            <person name="Atkin R."/>
            <person name="Bason N."/>
            <person name="Brooks K."/>
            <person name="Chillingworth T."/>
            <person name="Clark K."/>
            <person name="Doggett J."/>
            <person name="Fraser A."/>
            <person name="Hance Z."/>
            <person name="Hauser H."/>
            <person name="Jagels K."/>
            <person name="Moule S."/>
            <person name="Norbertczak H."/>
            <person name="Ormond D."/>
            <person name="Price C."/>
            <person name="Quail M.A."/>
            <person name="Sanders M."/>
            <person name="Walker D."/>
            <person name="Whitehead S."/>
            <person name="Salmond G.P.C."/>
            <person name="Birch P.R.J."/>
            <person name="Barrell B.G."/>
            <person name="Parkhill J."/>
            <person name="Toth I.K."/>
        </authorList>
    </citation>
    <scope>NUCLEOTIDE SEQUENCE</scope>
    <source>
        <strain evidence="2">SCRI1043</strain>
    </source>
</reference>
<feature type="transmembrane region" description="Helical" evidence="1">
    <location>
        <begin position="29"/>
        <end position="52"/>
    </location>
</feature>
<evidence type="ECO:0000313" key="2">
    <source>
        <dbReference type="EMBL" id="CAG73731.1"/>
    </source>
</evidence>
<keyword evidence="1" id="KW-0472">Membrane</keyword>
<dbReference type="AlphaFoldDB" id="Q6D903"/>
<keyword evidence="1" id="KW-1133">Transmembrane helix</keyword>
<dbReference type="HOGENOM" id="CLU_2001675_0_0_6"/>
<accession>Q6D903</accession>
<feature type="transmembrane region" description="Helical" evidence="1">
    <location>
        <begin position="64"/>
        <end position="83"/>
    </location>
</feature>
<evidence type="ECO:0000313" key="3">
    <source>
        <dbReference type="Proteomes" id="UP000007966"/>
    </source>
</evidence>
<feature type="transmembrane region" description="Helical" evidence="1">
    <location>
        <begin position="128"/>
        <end position="148"/>
    </location>
</feature>
<name>Q6D903_PECAS</name>
<keyword evidence="3" id="KW-1185">Reference proteome</keyword>